<proteinExistence type="predicted"/>
<organism evidence="1 2">
    <name type="scientific">Phialemonium atrogriseum</name>
    <dbReference type="NCBI Taxonomy" id="1093897"/>
    <lineage>
        <taxon>Eukaryota</taxon>
        <taxon>Fungi</taxon>
        <taxon>Dikarya</taxon>
        <taxon>Ascomycota</taxon>
        <taxon>Pezizomycotina</taxon>
        <taxon>Sordariomycetes</taxon>
        <taxon>Sordariomycetidae</taxon>
        <taxon>Cephalothecales</taxon>
        <taxon>Cephalothecaceae</taxon>
        <taxon>Phialemonium</taxon>
    </lineage>
</organism>
<keyword evidence="2" id="KW-1185">Reference proteome</keyword>
<comment type="caution">
    <text evidence="1">The sequence shown here is derived from an EMBL/GenBank/DDBJ whole genome shotgun (WGS) entry which is preliminary data.</text>
</comment>
<protein>
    <submittedName>
        <fullName evidence="1">Uncharacterized protein</fullName>
    </submittedName>
</protein>
<accession>A0AAJ0BP19</accession>
<dbReference type="RefSeq" id="XP_060277914.1">
    <property type="nucleotide sequence ID" value="XM_060431326.1"/>
</dbReference>
<dbReference type="GeneID" id="85314513"/>
<dbReference type="AlphaFoldDB" id="A0AAJ0BP19"/>
<gene>
    <name evidence="1" type="ORF">QBC33DRAFT_582207</name>
</gene>
<evidence type="ECO:0000313" key="2">
    <source>
        <dbReference type="Proteomes" id="UP001244011"/>
    </source>
</evidence>
<dbReference type="EMBL" id="MU839055">
    <property type="protein sequence ID" value="KAK1761701.1"/>
    <property type="molecule type" value="Genomic_DNA"/>
</dbReference>
<sequence length="214" mass="24522">MGLWGYTILRTVYTKESDALFPIAIGKLPSKMATDQKSNGSVNEELGRRFRVEVVEDKDKLNLPNLDDATFEDIKAFRRYFDQWVVALGEDPSTAEYSTSPRLCDFLLVDSASLRSLAALPDRTPPLCLAVDFAEKQGWQKDGSAHVWLVDCRAVGRYDEGNRSPERRGWMKLDTCNIQDCWLIRASRLDREDWMLGCAERPEGSGNYWYDDFF</sequence>
<reference evidence="1" key="1">
    <citation type="submission" date="2023-06" db="EMBL/GenBank/DDBJ databases">
        <title>Genome-scale phylogeny and comparative genomics of the fungal order Sordariales.</title>
        <authorList>
            <consortium name="Lawrence Berkeley National Laboratory"/>
            <person name="Hensen N."/>
            <person name="Bonometti L."/>
            <person name="Westerberg I."/>
            <person name="Brannstrom I.O."/>
            <person name="Guillou S."/>
            <person name="Cros-Aarteil S."/>
            <person name="Calhoun S."/>
            <person name="Haridas S."/>
            <person name="Kuo A."/>
            <person name="Mondo S."/>
            <person name="Pangilinan J."/>
            <person name="Riley R."/>
            <person name="Labutti K."/>
            <person name="Andreopoulos B."/>
            <person name="Lipzen A."/>
            <person name="Chen C."/>
            <person name="Yanf M."/>
            <person name="Daum C."/>
            <person name="Ng V."/>
            <person name="Clum A."/>
            <person name="Steindorff A."/>
            <person name="Ohm R."/>
            <person name="Martin F."/>
            <person name="Silar P."/>
            <person name="Natvig D."/>
            <person name="Lalanne C."/>
            <person name="Gautier V."/>
            <person name="Ament-Velasquez S.L."/>
            <person name="Kruys A."/>
            <person name="Hutchinson M.I."/>
            <person name="Powell A.J."/>
            <person name="Barry K."/>
            <person name="Miller A.N."/>
            <person name="Grigoriev I.V."/>
            <person name="Debuchy R."/>
            <person name="Gladieux P."/>
            <person name="Thoren M.H."/>
            <person name="Johannesson H."/>
        </authorList>
    </citation>
    <scope>NUCLEOTIDE SEQUENCE</scope>
    <source>
        <strain evidence="1">8032-3</strain>
    </source>
</reference>
<name>A0AAJ0BP19_9PEZI</name>
<dbReference type="Proteomes" id="UP001244011">
    <property type="component" value="Unassembled WGS sequence"/>
</dbReference>
<evidence type="ECO:0000313" key="1">
    <source>
        <dbReference type="EMBL" id="KAK1761701.1"/>
    </source>
</evidence>